<evidence type="ECO:0000313" key="1">
    <source>
        <dbReference type="EMBL" id="KAJ1148502.1"/>
    </source>
</evidence>
<dbReference type="Proteomes" id="UP001066276">
    <property type="component" value="Chromosome 5"/>
</dbReference>
<keyword evidence="2" id="KW-1185">Reference proteome</keyword>
<dbReference type="EMBL" id="JANPWB010000009">
    <property type="protein sequence ID" value="KAJ1148502.1"/>
    <property type="molecule type" value="Genomic_DNA"/>
</dbReference>
<protein>
    <submittedName>
        <fullName evidence="1">Uncharacterized protein</fullName>
    </submittedName>
</protein>
<accession>A0AAV7RA04</accession>
<proteinExistence type="predicted"/>
<organism evidence="1 2">
    <name type="scientific">Pleurodeles waltl</name>
    <name type="common">Iberian ribbed newt</name>
    <dbReference type="NCBI Taxonomy" id="8319"/>
    <lineage>
        <taxon>Eukaryota</taxon>
        <taxon>Metazoa</taxon>
        <taxon>Chordata</taxon>
        <taxon>Craniata</taxon>
        <taxon>Vertebrata</taxon>
        <taxon>Euteleostomi</taxon>
        <taxon>Amphibia</taxon>
        <taxon>Batrachia</taxon>
        <taxon>Caudata</taxon>
        <taxon>Salamandroidea</taxon>
        <taxon>Salamandridae</taxon>
        <taxon>Pleurodelinae</taxon>
        <taxon>Pleurodeles</taxon>
    </lineage>
</organism>
<comment type="caution">
    <text evidence="1">The sequence shown here is derived from an EMBL/GenBank/DDBJ whole genome shotgun (WGS) entry which is preliminary data.</text>
</comment>
<evidence type="ECO:0000313" key="2">
    <source>
        <dbReference type="Proteomes" id="UP001066276"/>
    </source>
</evidence>
<dbReference type="AlphaFoldDB" id="A0AAV7RA04"/>
<reference evidence="1" key="1">
    <citation type="journal article" date="2022" name="bioRxiv">
        <title>Sequencing and chromosome-scale assembly of the giantPleurodeles waltlgenome.</title>
        <authorList>
            <person name="Brown T."/>
            <person name="Elewa A."/>
            <person name="Iarovenko S."/>
            <person name="Subramanian E."/>
            <person name="Araus A.J."/>
            <person name="Petzold A."/>
            <person name="Susuki M."/>
            <person name="Suzuki K.-i.T."/>
            <person name="Hayashi T."/>
            <person name="Toyoda A."/>
            <person name="Oliveira C."/>
            <person name="Osipova E."/>
            <person name="Leigh N.D."/>
            <person name="Simon A."/>
            <person name="Yun M.H."/>
        </authorList>
    </citation>
    <scope>NUCLEOTIDE SEQUENCE</scope>
    <source>
        <strain evidence="1">20211129_DDA</strain>
        <tissue evidence="1">Liver</tissue>
    </source>
</reference>
<name>A0AAV7RA04_PLEWA</name>
<gene>
    <name evidence="1" type="ORF">NDU88_001332</name>
</gene>
<sequence length="78" mass="8661">MASATIGLGKRRCMTSKDCLASHTLRTVGMAVRPPSPLHMRNLNYLRQSPLCLLYVRHAQRARARSVLSTAGARARRT</sequence>